<evidence type="ECO:0000313" key="1">
    <source>
        <dbReference type="Proteomes" id="UP000887565"/>
    </source>
</evidence>
<sequence>MTDTPAFGDLPEYGVDSVVDFDLNRNKCNTRWLTSLSTVYLKTSAHQVCLVLHEDDYYEYQPEKKVELLIEVIESAQVKEKETEEDQRKKI</sequence>
<evidence type="ECO:0000313" key="2">
    <source>
        <dbReference type="WBParaSite" id="nRc.2.0.1.t01818-RA"/>
    </source>
</evidence>
<organism evidence="1 2">
    <name type="scientific">Romanomermis culicivorax</name>
    <name type="common">Nematode worm</name>
    <dbReference type="NCBI Taxonomy" id="13658"/>
    <lineage>
        <taxon>Eukaryota</taxon>
        <taxon>Metazoa</taxon>
        <taxon>Ecdysozoa</taxon>
        <taxon>Nematoda</taxon>
        <taxon>Enoplea</taxon>
        <taxon>Dorylaimia</taxon>
        <taxon>Mermithida</taxon>
        <taxon>Mermithoidea</taxon>
        <taxon>Mermithidae</taxon>
        <taxon>Romanomermis</taxon>
    </lineage>
</organism>
<name>A0A915HII2_ROMCU</name>
<protein>
    <submittedName>
        <fullName evidence="2">Uncharacterized protein</fullName>
    </submittedName>
</protein>
<dbReference type="WBParaSite" id="nRc.2.0.1.t01818-RA">
    <property type="protein sequence ID" value="nRc.2.0.1.t01818-RA"/>
    <property type="gene ID" value="nRc.2.0.1.g01818"/>
</dbReference>
<keyword evidence="1" id="KW-1185">Reference proteome</keyword>
<reference evidence="2" key="1">
    <citation type="submission" date="2022-11" db="UniProtKB">
        <authorList>
            <consortium name="WormBaseParasite"/>
        </authorList>
    </citation>
    <scope>IDENTIFICATION</scope>
</reference>
<dbReference type="AlphaFoldDB" id="A0A915HII2"/>
<accession>A0A915HII2</accession>
<proteinExistence type="predicted"/>
<dbReference type="Proteomes" id="UP000887565">
    <property type="component" value="Unplaced"/>
</dbReference>